<dbReference type="Proteomes" id="UP000053961">
    <property type="component" value="Unassembled WGS sequence"/>
</dbReference>
<sequence length="200" mass="23093">MAQKAEGKSQKKSRIVSVYQLKVTLKGISPPIWRRFQVTDDITLPKFHRVLQAIMGWEDYHLHVFDIGGVSYSMPYYPGEVDLDEMGMTSEKRVKLSKLALAEKSRFLYEYDLGDSWIHEILVEKILPPDPEVKYPICIAGERSAPPEDCGGVWDYEEFVEAISNPDHPEHEEYLDWVGGNFDPEKFDLEAINRELGRMK</sequence>
<dbReference type="AlphaFoldDB" id="A0A101IKP1"/>
<protein>
    <recommendedName>
        <fullName evidence="1">Plasmid pRiA4b Orf3-like domain-containing protein</fullName>
    </recommendedName>
</protein>
<evidence type="ECO:0000313" key="2">
    <source>
        <dbReference type="EMBL" id="KUK45309.1"/>
    </source>
</evidence>
<evidence type="ECO:0000313" key="4">
    <source>
        <dbReference type="Proteomes" id="UP000053961"/>
    </source>
</evidence>
<feature type="domain" description="Plasmid pRiA4b Orf3-like" evidence="1">
    <location>
        <begin position="18"/>
        <end position="190"/>
    </location>
</feature>
<dbReference type="InterPro" id="IPR024047">
    <property type="entry name" value="MM3350-like_sf"/>
</dbReference>
<evidence type="ECO:0000259" key="1">
    <source>
        <dbReference type="Pfam" id="PF07929"/>
    </source>
</evidence>
<dbReference type="Gene3D" id="3.10.290.30">
    <property type="entry name" value="MM3350-like"/>
    <property type="match status" value="1"/>
</dbReference>
<reference evidence="3" key="1">
    <citation type="journal article" date="2015" name="MBio">
        <title>Genome-resolved metagenomic analysis reveals roles for candidate phyla and other microbial community members in biogeochemical transformations in oil reservoirs.</title>
        <authorList>
            <person name="Hu P."/>
            <person name="Tom L."/>
            <person name="Singh A."/>
            <person name="Thomas B.C."/>
            <person name="Baker B.J."/>
            <person name="Piceno Y.M."/>
            <person name="Andersen G.L."/>
            <person name="Banfield J.F."/>
        </authorList>
    </citation>
    <scope>NUCLEOTIDE SEQUENCE [LARGE SCALE GENOMIC DNA]</scope>
    <source>
        <strain evidence="3">56_747</strain>
    </source>
</reference>
<dbReference type="PANTHER" id="PTHR41878:SF1">
    <property type="entry name" value="TNPR PROTEIN"/>
    <property type="match status" value="1"/>
</dbReference>
<dbReference type="SUPFAM" id="SSF159941">
    <property type="entry name" value="MM3350-like"/>
    <property type="match status" value="1"/>
</dbReference>
<dbReference type="InterPro" id="IPR012912">
    <property type="entry name" value="Plasmid_pRiA4b_Orf3-like"/>
</dbReference>
<evidence type="ECO:0000313" key="5">
    <source>
        <dbReference type="Proteomes" id="UP000057043"/>
    </source>
</evidence>
<name>A0A101IKP1_9EURY</name>
<accession>A0A101IKP1</accession>
<dbReference type="EMBL" id="LGFT01000005">
    <property type="protein sequence ID" value="KUK45309.1"/>
    <property type="molecule type" value="Genomic_DNA"/>
</dbReference>
<gene>
    <name evidence="2" type="ORF">XD72_0337</name>
    <name evidence="3" type="ORF">XE07_0708</name>
</gene>
<comment type="caution">
    <text evidence="3">The sequence shown here is derived from an EMBL/GenBank/DDBJ whole genome shotgun (WGS) entry which is preliminary data.</text>
</comment>
<reference evidence="4 5" key="2">
    <citation type="journal article" date="2015" name="MBio">
        <title>Genome-Resolved Metagenomic Analysis Reveals Roles for Candidate Phyla and Other Microbial Community Members in Biogeochemical Transformations in Oil Reservoirs.</title>
        <authorList>
            <person name="Hu P."/>
            <person name="Tom L."/>
            <person name="Singh A."/>
            <person name="Thomas B.C."/>
            <person name="Baker B.J."/>
            <person name="Piceno Y.M."/>
            <person name="Andersen G.L."/>
            <person name="Banfield J.F."/>
        </authorList>
    </citation>
    <scope>NUCLEOTIDE SEQUENCE [LARGE SCALE GENOMIC DNA]</scope>
    <source>
        <strain evidence="2">57_489</strain>
    </source>
</reference>
<dbReference type="PANTHER" id="PTHR41878">
    <property type="entry name" value="LEXA REPRESSOR-RELATED"/>
    <property type="match status" value="1"/>
</dbReference>
<dbReference type="EMBL" id="LGHB01000006">
    <property type="protein sequence ID" value="KUK96936.1"/>
    <property type="molecule type" value="Genomic_DNA"/>
</dbReference>
<dbReference type="Proteomes" id="UP000057043">
    <property type="component" value="Unassembled WGS sequence"/>
</dbReference>
<proteinExistence type="predicted"/>
<evidence type="ECO:0000313" key="3">
    <source>
        <dbReference type="EMBL" id="KUK96936.1"/>
    </source>
</evidence>
<organism evidence="3 4">
    <name type="scientific">Methanothrix harundinacea</name>
    <dbReference type="NCBI Taxonomy" id="301375"/>
    <lineage>
        <taxon>Archaea</taxon>
        <taxon>Methanobacteriati</taxon>
        <taxon>Methanobacteriota</taxon>
        <taxon>Stenosarchaea group</taxon>
        <taxon>Methanomicrobia</taxon>
        <taxon>Methanotrichales</taxon>
        <taxon>Methanotrichaceae</taxon>
        <taxon>Methanothrix</taxon>
    </lineage>
</organism>
<dbReference type="PATRIC" id="fig|301375.6.peg.1620"/>
<dbReference type="Pfam" id="PF07929">
    <property type="entry name" value="PRiA4_ORF3"/>
    <property type="match status" value="1"/>
</dbReference>